<feature type="transmembrane region" description="Helical" evidence="1">
    <location>
        <begin position="9"/>
        <end position="32"/>
    </location>
</feature>
<organism evidence="2 3">
    <name type="scientific">Candidatus Komeilibacteria bacterium RIFCSPHIGHO2_01_FULL_52_14</name>
    <dbReference type="NCBI Taxonomy" id="1798549"/>
    <lineage>
        <taxon>Bacteria</taxon>
        <taxon>Candidatus Komeiliibacteriota</taxon>
    </lineage>
</organism>
<feature type="transmembrane region" description="Helical" evidence="1">
    <location>
        <begin position="70"/>
        <end position="95"/>
    </location>
</feature>
<gene>
    <name evidence="2" type="ORF">A2677_02080</name>
</gene>
<evidence type="ECO:0000256" key="1">
    <source>
        <dbReference type="SAM" id="Phobius"/>
    </source>
</evidence>
<name>A0A1G2BLB2_9BACT</name>
<keyword evidence="1" id="KW-0812">Transmembrane</keyword>
<sequence>MRTDTIKKIAVTTVFSIFIFVFLGLVATSSAMAHGGHEGMEGCPLMAGSSSLCGMTVEEHLSLWQRLYHVSLHVIDAVALIAFLASLVALSILLSRLEWRTALKRAKSSLYHTHAPPRLEAISILRQLSRGIISPKRD</sequence>
<proteinExistence type="predicted"/>
<dbReference type="Proteomes" id="UP000177817">
    <property type="component" value="Unassembled WGS sequence"/>
</dbReference>
<accession>A0A1G2BLB2</accession>
<keyword evidence="1" id="KW-0472">Membrane</keyword>
<evidence type="ECO:0000313" key="3">
    <source>
        <dbReference type="Proteomes" id="UP000177817"/>
    </source>
</evidence>
<reference evidence="2 3" key="1">
    <citation type="journal article" date="2016" name="Nat. Commun.">
        <title>Thousands of microbial genomes shed light on interconnected biogeochemical processes in an aquifer system.</title>
        <authorList>
            <person name="Anantharaman K."/>
            <person name="Brown C.T."/>
            <person name="Hug L.A."/>
            <person name="Sharon I."/>
            <person name="Castelle C.J."/>
            <person name="Probst A.J."/>
            <person name="Thomas B.C."/>
            <person name="Singh A."/>
            <person name="Wilkins M.J."/>
            <person name="Karaoz U."/>
            <person name="Brodie E.L."/>
            <person name="Williams K.H."/>
            <person name="Hubbard S.S."/>
            <person name="Banfield J.F."/>
        </authorList>
    </citation>
    <scope>NUCLEOTIDE SEQUENCE [LARGE SCALE GENOMIC DNA]</scope>
</reference>
<keyword evidence="1" id="KW-1133">Transmembrane helix</keyword>
<comment type="caution">
    <text evidence="2">The sequence shown here is derived from an EMBL/GenBank/DDBJ whole genome shotgun (WGS) entry which is preliminary data.</text>
</comment>
<protein>
    <submittedName>
        <fullName evidence="2">Uncharacterized protein</fullName>
    </submittedName>
</protein>
<evidence type="ECO:0000313" key="2">
    <source>
        <dbReference type="EMBL" id="OGY88987.1"/>
    </source>
</evidence>
<dbReference type="AlphaFoldDB" id="A0A1G2BLB2"/>
<dbReference type="EMBL" id="MHKK01000046">
    <property type="protein sequence ID" value="OGY88987.1"/>
    <property type="molecule type" value="Genomic_DNA"/>
</dbReference>